<feature type="chain" id="PRO_5001515878" description="Lipocalin" evidence="1">
    <location>
        <begin position="23"/>
        <end position="224"/>
    </location>
</feature>
<dbReference type="AlphaFoldDB" id="A0A023FS90"/>
<name>A0A023FS90_AMBCJ</name>
<evidence type="ECO:0000313" key="2">
    <source>
        <dbReference type="EMBL" id="JAC24284.1"/>
    </source>
</evidence>
<dbReference type="Gene3D" id="2.40.128.20">
    <property type="match status" value="1"/>
</dbReference>
<evidence type="ECO:0000256" key="1">
    <source>
        <dbReference type="SAM" id="SignalP"/>
    </source>
</evidence>
<accession>A0A023FS90</accession>
<dbReference type="GO" id="GO:0030682">
    <property type="term" value="P:symbiont-mediated perturbation of host defenses"/>
    <property type="evidence" value="ECO:0007669"/>
    <property type="project" value="InterPro"/>
</dbReference>
<keyword evidence="1" id="KW-0732">Signal</keyword>
<dbReference type="InterPro" id="IPR002970">
    <property type="entry name" value="Tick_his-bd"/>
</dbReference>
<sequence length="224" mass="25533">MKGLSPMSVLFISAFGAAFCFTARQDPSTIWQNSQNLSKYQMAWTSLNKSENIIYHQVKATSLVSGRFQSQKGSILWTNYTCWNVKNYDLDQEQKTARRHYNALRTATNHIHFFKEPVKAVSALNYSTGNALQYEFTSRNLAQTSSEESSEESRTKVDPVIFTDGMTCDLLSVPRTNDGKGCELWVNDIYKNDIPLCCAFIFDLLCAEAGSYEVYNNRTCRDER</sequence>
<protein>
    <recommendedName>
        <fullName evidence="3">Lipocalin</fullName>
    </recommendedName>
</protein>
<dbReference type="Pfam" id="PF02098">
    <property type="entry name" value="His_binding"/>
    <property type="match status" value="1"/>
</dbReference>
<proteinExistence type="evidence at transcript level"/>
<dbReference type="GO" id="GO:0043176">
    <property type="term" value="F:amine binding"/>
    <property type="evidence" value="ECO:0007669"/>
    <property type="project" value="InterPro"/>
</dbReference>
<organism evidence="2">
    <name type="scientific">Amblyomma cajennense</name>
    <name type="common">Cayenne tick</name>
    <name type="synonym">Acarus cajennensis</name>
    <dbReference type="NCBI Taxonomy" id="34607"/>
    <lineage>
        <taxon>Eukaryota</taxon>
        <taxon>Metazoa</taxon>
        <taxon>Ecdysozoa</taxon>
        <taxon>Arthropoda</taxon>
        <taxon>Chelicerata</taxon>
        <taxon>Arachnida</taxon>
        <taxon>Acari</taxon>
        <taxon>Parasitiformes</taxon>
        <taxon>Ixodida</taxon>
        <taxon>Ixodoidea</taxon>
        <taxon>Ixodidae</taxon>
        <taxon>Amblyomminae</taxon>
        <taxon>Amblyomma</taxon>
    </lineage>
</organism>
<dbReference type="SUPFAM" id="SSF50814">
    <property type="entry name" value="Lipocalins"/>
    <property type="match status" value="1"/>
</dbReference>
<reference evidence="2" key="1">
    <citation type="submission" date="2014-03" db="EMBL/GenBank/DDBJ databases">
        <title>The sialotranscriptome of Amblyomma triste, Amblyomma parvum and Amblyomma cajennense ticks, uncovered by 454-based RNA-seq.</title>
        <authorList>
            <person name="Garcia G.R."/>
            <person name="Gardinassi L.G."/>
            <person name="Ribeiro J.M."/>
            <person name="Anatriello E."/>
            <person name="Ferreira B.R."/>
            <person name="Moreira H.N."/>
            <person name="Mafra C."/>
            <person name="Olegario M.M."/>
            <person name="Szabo P.J."/>
            <person name="Miranda-Santos I.K."/>
            <person name="Maruyama S.R."/>
        </authorList>
    </citation>
    <scope>NUCLEOTIDE SEQUENCE</scope>
    <source>
        <strain evidence="2">Uberlandia</strain>
        <tissue evidence="2">Salivary glands</tissue>
    </source>
</reference>
<dbReference type="InterPro" id="IPR012674">
    <property type="entry name" value="Calycin"/>
</dbReference>
<dbReference type="EMBL" id="GBBK01000198">
    <property type="protein sequence ID" value="JAC24284.1"/>
    <property type="molecule type" value="mRNA"/>
</dbReference>
<evidence type="ECO:0008006" key="3">
    <source>
        <dbReference type="Google" id="ProtNLM"/>
    </source>
</evidence>
<feature type="signal peptide" evidence="1">
    <location>
        <begin position="1"/>
        <end position="22"/>
    </location>
</feature>